<protein>
    <submittedName>
        <fullName evidence="2">Uncharacterized protein</fullName>
    </submittedName>
</protein>
<evidence type="ECO:0000256" key="1">
    <source>
        <dbReference type="SAM" id="MobiDB-lite"/>
    </source>
</evidence>
<evidence type="ECO:0000313" key="2">
    <source>
        <dbReference type="EMBL" id="KAK9884117.1"/>
    </source>
</evidence>
<gene>
    <name evidence="2" type="ORF">WA026_005070</name>
</gene>
<feature type="compositionally biased region" description="Basic and acidic residues" evidence="1">
    <location>
        <begin position="193"/>
        <end position="209"/>
    </location>
</feature>
<dbReference type="Proteomes" id="UP001431783">
    <property type="component" value="Unassembled WGS sequence"/>
</dbReference>
<feature type="region of interest" description="Disordered" evidence="1">
    <location>
        <begin position="193"/>
        <end position="265"/>
    </location>
</feature>
<evidence type="ECO:0000313" key="3">
    <source>
        <dbReference type="Proteomes" id="UP001431783"/>
    </source>
</evidence>
<keyword evidence="3" id="KW-1185">Reference proteome</keyword>
<accession>A0AAW1UVX1</accession>
<feature type="non-terminal residue" evidence="2">
    <location>
        <position position="1"/>
    </location>
</feature>
<dbReference type="AlphaFoldDB" id="A0AAW1UVX1"/>
<dbReference type="EMBL" id="JARQZJ010000092">
    <property type="protein sequence ID" value="KAK9884117.1"/>
    <property type="molecule type" value="Genomic_DNA"/>
</dbReference>
<organism evidence="2 3">
    <name type="scientific">Henosepilachna vigintioctopunctata</name>
    <dbReference type="NCBI Taxonomy" id="420089"/>
    <lineage>
        <taxon>Eukaryota</taxon>
        <taxon>Metazoa</taxon>
        <taxon>Ecdysozoa</taxon>
        <taxon>Arthropoda</taxon>
        <taxon>Hexapoda</taxon>
        <taxon>Insecta</taxon>
        <taxon>Pterygota</taxon>
        <taxon>Neoptera</taxon>
        <taxon>Endopterygota</taxon>
        <taxon>Coleoptera</taxon>
        <taxon>Polyphaga</taxon>
        <taxon>Cucujiformia</taxon>
        <taxon>Coccinelloidea</taxon>
        <taxon>Coccinellidae</taxon>
        <taxon>Epilachninae</taxon>
        <taxon>Epilachnini</taxon>
        <taxon>Henosepilachna</taxon>
    </lineage>
</organism>
<dbReference type="InterPro" id="IPR011011">
    <property type="entry name" value="Znf_FYVE_PHD"/>
</dbReference>
<proteinExistence type="predicted"/>
<name>A0AAW1UVX1_9CUCU</name>
<comment type="caution">
    <text evidence="2">The sequence shown here is derived from an EMBL/GenBank/DDBJ whole genome shotgun (WGS) entry which is preliminary data.</text>
</comment>
<feature type="compositionally biased region" description="Basic and acidic residues" evidence="1">
    <location>
        <begin position="237"/>
        <end position="249"/>
    </location>
</feature>
<reference evidence="2 3" key="1">
    <citation type="submission" date="2023-03" db="EMBL/GenBank/DDBJ databases">
        <title>Genome insight into feeding habits of ladybird beetles.</title>
        <authorList>
            <person name="Li H.-S."/>
            <person name="Huang Y.-H."/>
            <person name="Pang H."/>
        </authorList>
    </citation>
    <scope>NUCLEOTIDE SEQUENCE [LARGE SCALE GENOMIC DNA]</scope>
    <source>
        <strain evidence="2">SYSU_2023b</strain>
        <tissue evidence="2">Whole body</tissue>
    </source>
</reference>
<dbReference type="SUPFAM" id="SSF57903">
    <property type="entry name" value="FYVE/PHD zinc finger"/>
    <property type="match status" value="1"/>
</dbReference>
<sequence>KTGTARSSSRTLFECDKCEGVLCADCSGLSASEIKVLQLQKRKLMYYCPQCISDVNNIRDLKKQIIELTTTKNSIQKEISLTTENEKQRISIKDITPNENKQEQAKQCNDYQLMMLEIENTYLKKLIEESSDKNNILNQNNQLLLERMNYKQAIISGEPKPYSGYKVDTAIKQNVEMAKTYVNTVLSPREGEKFNTVKDTKHRIPENCKHSHNSNTDSTIYGHGEKLESSNQASDTSRSRSKEWTTDSSKKKKSNLTKVGTGKQMNPVSNIHGAIGKKWLYVGKISGNDVTEKQIADYIGQGFHDAQVEVKKLQTQGQNSAFSVGIASGEIYNKVFNEDFWPIGVVLREFNFRNFILPSGRQENRKGSPISQG</sequence>